<evidence type="ECO:0000259" key="1">
    <source>
        <dbReference type="PROSITE" id="PS50181"/>
    </source>
</evidence>
<dbReference type="Pfam" id="PF08268">
    <property type="entry name" value="FBA_3"/>
    <property type="match status" value="2"/>
</dbReference>
<dbReference type="SUPFAM" id="SSF81383">
    <property type="entry name" value="F-box domain"/>
    <property type="match status" value="1"/>
</dbReference>
<evidence type="ECO:0000313" key="3">
    <source>
        <dbReference type="Proteomes" id="UP000032141"/>
    </source>
</evidence>
<dbReference type="HOGENOM" id="CLU_027176_8_1_1"/>
<dbReference type="PROSITE" id="PS50181">
    <property type="entry name" value="FBOX"/>
    <property type="match status" value="1"/>
</dbReference>
<dbReference type="SMART" id="SM00256">
    <property type="entry name" value="FBOX"/>
    <property type="match status" value="1"/>
</dbReference>
<dbReference type="NCBIfam" id="TIGR01640">
    <property type="entry name" value="F_box_assoc_1"/>
    <property type="match status" value="1"/>
</dbReference>
<sequence length="317" mass="36336">MSKGENSVSIPMDLINEIFSRLPAKSVARFSCLSKQWRDMLDRSYFKELFFTRSSVWPRLLFSVKRDGYDDLCLFSSPQPRDLYEKSSSLVVTADFHMNTGQSALLPEDNRLSSINYLVFDPVDKQFKVLNMSDLILTLGTGEDSWRQIYCPLNNLSTYGLLEGIRINGVLYYFATQKINVVRSYLIVCFDVRKCSLKLCMSVVRDVEDPNSEWSEHVYTFRKTNQCVGCSHVSTLWKNQIVAGVLSVVGVTATGDIVLCMEDVSKPLYVFYLNIERKTLQRVEFRTANNEAFEKCSSKVILSVDHVEDLNFINMET</sequence>
<evidence type="ECO:0000313" key="2">
    <source>
        <dbReference type="EnsemblPlants" id="Bo7g031630.1"/>
    </source>
</evidence>
<dbReference type="Proteomes" id="UP000032141">
    <property type="component" value="Chromosome C7"/>
</dbReference>
<dbReference type="AlphaFoldDB" id="A0A0D3D4X5"/>
<dbReference type="InterPro" id="IPR013187">
    <property type="entry name" value="F-box-assoc_dom_typ3"/>
</dbReference>
<dbReference type="PANTHER" id="PTHR31111">
    <property type="entry name" value="BNAA05G37150D PROTEIN-RELATED"/>
    <property type="match status" value="1"/>
</dbReference>
<dbReference type="InterPro" id="IPR001810">
    <property type="entry name" value="F-box_dom"/>
</dbReference>
<dbReference type="PANTHER" id="PTHR31111:SF137">
    <property type="entry name" value="F-BOX ONLY PROTEIN 12"/>
    <property type="match status" value="1"/>
</dbReference>
<name>A0A0D3D4X5_BRAOL</name>
<keyword evidence="3" id="KW-1185">Reference proteome</keyword>
<dbReference type="InterPro" id="IPR036047">
    <property type="entry name" value="F-box-like_dom_sf"/>
</dbReference>
<feature type="domain" description="F-box" evidence="1">
    <location>
        <begin position="4"/>
        <end position="49"/>
    </location>
</feature>
<accession>A0A0D3D4X5</accession>
<proteinExistence type="predicted"/>
<dbReference type="InterPro" id="IPR017451">
    <property type="entry name" value="F-box-assoc_interact_dom"/>
</dbReference>
<protein>
    <recommendedName>
        <fullName evidence="1">F-box domain-containing protein</fullName>
    </recommendedName>
</protein>
<dbReference type="Gene3D" id="1.20.1280.50">
    <property type="match status" value="1"/>
</dbReference>
<dbReference type="CDD" id="cd22157">
    <property type="entry name" value="F-box_AtFBW1-like"/>
    <property type="match status" value="1"/>
</dbReference>
<reference evidence="2" key="2">
    <citation type="submission" date="2015-03" db="UniProtKB">
        <authorList>
            <consortium name="EnsemblPlants"/>
        </authorList>
    </citation>
    <scope>IDENTIFICATION</scope>
</reference>
<dbReference type="OMA" id="FRTANNE"/>
<dbReference type="Gramene" id="Bo7g031630.1">
    <property type="protein sequence ID" value="Bo7g031630.1"/>
    <property type="gene ID" value="Bo7g031630"/>
</dbReference>
<dbReference type="EnsemblPlants" id="Bo7g031630.1">
    <property type="protein sequence ID" value="Bo7g031630.1"/>
    <property type="gene ID" value="Bo7g031630"/>
</dbReference>
<reference evidence="2 3" key="1">
    <citation type="journal article" date="2014" name="Genome Biol.">
        <title>Transcriptome and methylome profiling reveals relics of genome dominance in the mesopolyploid Brassica oleracea.</title>
        <authorList>
            <person name="Parkin I.A."/>
            <person name="Koh C."/>
            <person name="Tang H."/>
            <person name="Robinson S.J."/>
            <person name="Kagale S."/>
            <person name="Clarke W.E."/>
            <person name="Town C.D."/>
            <person name="Nixon J."/>
            <person name="Krishnakumar V."/>
            <person name="Bidwell S.L."/>
            <person name="Denoeud F."/>
            <person name="Belcram H."/>
            <person name="Links M.G."/>
            <person name="Just J."/>
            <person name="Clarke C."/>
            <person name="Bender T."/>
            <person name="Huebert T."/>
            <person name="Mason A.S."/>
            <person name="Pires J.C."/>
            <person name="Barker G."/>
            <person name="Moore J."/>
            <person name="Walley P.G."/>
            <person name="Manoli S."/>
            <person name="Batley J."/>
            <person name="Edwards D."/>
            <person name="Nelson M.N."/>
            <person name="Wang X."/>
            <person name="Paterson A.H."/>
            <person name="King G."/>
            <person name="Bancroft I."/>
            <person name="Chalhoub B."/>
            <person name="Sharpe A.G."/>
        </authorList>
    </citation>
    <scope>NUCLEOTIDE SEQUENCE</scope>
    <source>
        <strain evidence="2 3">cv. TO1000</strain>
    </source>
</reference>
<dbReference type="Pfam" id="PF00646">
    <property type="entry name" value="F-box"/>
    <property type="match status" value="1"/>
</dbReference>
<organism evidence="2 3">
    <name type="scientific">Brassica oleracea var. oleracea</name>
    <dbReference type="NCBI Taxonomy" id="109376"/>
    <lineage>
        <taxon>Eukaryota</taxon>
        <taxon>Viridiplantae</taxon>
        <taxon>Streptophyta</taxon>
        <taxon>Embryophyta</taxon>
        <taxon>Tracheophyta</taxon>
        <taxon>Spermatophyta</taxon>
        <taxon>Magnoliopsida</taxon>
        <taxon>eudicotyledons</taxon>
        <taxon>Gunneridae</taxon>
        <taxon>Pentapetalae</taxon>
        <taxon>rosids</taxon>
        <taxon>malvids</taxon>
        <taxon>Brassicales</taxon>
        <taxon>Brassicaceae</taxon>
        <taxon>Brassiceae</taxon>
        <taxon>Brassica</taxon>
    </lineage>
</organism>